<evidence type="ECO:0000259" key="11">
    <source>
        <dbReference type="PROSITE" id="PS51846"/>
    </source>
</evidence>
<evidence type="ECO:0000313" key="13">
    <source>
        <dbReference type="Proteomes" id="UP001589748"/>
    </source>
</evidence>
<keyword evidence="3 8" id="KW-0812">Transmembrane</keyword>
<dbReference type="InterPro" id="IPR044751">
    <property type="entry name" value="Ion_transp-like_CBS"/>
</dbReference>
<dbReference type="Pfam" id="PF00571">
    <property type="entry name" value="CBS"/>
    <property type="match status" value="2"/>
</dbReference>
<evidence type="ECO:0000256" key="2">
    <source>
        <dbReference type="ARBA" id="ARBA00022475"/>
    </source>
</evidence>
<evidence type="ECO:0000256" key="8">
    <source>
        <dbReference type="PROSITE-ProRule" id="PRU01193"/>
    </source>
</evidence>
<keyword evidence="7" id="KW-0129">CBS domain</keyword>
<protein>
    <submittedName>
        <fullName evidence="12">Hemolysin family protein</fullName>
    </submittedName>
</protein>
<evidence type="ECO:0000256" key="6">
    <source>
        <dbReference type="ARBA" id="ARBA00023136"/>
    </source>
</evidence>
<keyword evidence="2" id="KW-1003">Cell membrane</keyword>
<evidence type="ECO:0000256" key="3">
    <source>
        <dbReference type="ARBA" id="ARBA00022692"/>
    </source>
</evidence>
<dbReference type="PANTHER" id="PTHR43099:SF5">
    <property type="entry name" value="HLYC_CORC FAMILY TRANSPORTER"/>
    <property type="match status" value="1"/>
</dbReference>
<dbReference type="Pfam" id="PF01595">
    <property type="entry name" value="CNNM"/>
    <property type="match status" value="1"/>
</dbReference>
<dbReference type="PROSITE" id="PS51846">
    <property type="entry name" value="CNNM"/>
    <property type="match status" value="1"/>
</dbReference>
<accession>A0ABV5LU02</accession>
<keyword evidence="6 8" id="KW-0472">Membrane</keyword>
<dbReference type="SUPFAM" id="SSF54631">
    <property type="entry name" value="CBS-domain pair"/>
    <property type="match status" value="1"/>
</dbReference>
<organism evidence="12 13">
    <name type="scientific">Kineococcus gynurae</name>
    <dbReference type="NCBI Taxonomy" id="452979"/>
    <lineage>
        <taxon>Bacteria</taxon>
        <taxon>Bacillati</taxon>
        <taxon>Actinomycetota</taxon>
        <taxon>Actinomycetes</taxon>
        <taxon>Kineosporiales</taxon>
        <taxon>Kineosporiaceae</taxon>
        <taxon>Kineococcus</taxon>
    </lineage>
</organism>
<evidence type="ECO:0000256" key="7">
    <source>
        <dbReference type="PROSITE-ProRule" id="PRU00703"/>
    </source>
</evidence>
<sequence length="344" mass="36799">MSDGLAIGIAVLLLIGNAFFVGAEFSLISVRRTVVERRALEGRRSARTTLRAMENVSLMMACAQLGITLCSLGLGAIGEPAVAHQLEKPFAALGVPEELLHPVAFVIAMAFVVFLHVVLGEMVPKNIALAGPDRVALLLTPLLVLVAKILYPVIGTMNWIANHVLKAVGVEPKDEVTSAFTRDEVSGLVAESRREGLLEKGEELLALGALTFADRKAGAVLIPTEQIAALPADAVVADVEDVARRTGFSRFPVRSSQGGFRGYVHVKDVLTADEAARHAPVPRRYVRPLARVSADDAIKTVLERMQRSGAHLARVFDGDREIGIVALEDVLEELVGEVRGTISG</sequence>
<feature type="domain" description="CBS" evidence="10">
    <location>
        <begin position="223"/>
        <end position="281"/>
    </location>
</feature>
<evidence type="ECO:0000256" key="4">
    <source>
        <dbReference type="ARBA" id="ARBA00022737"/>
    </source>
</evidence>
<keyword evidence="13" id="KW-1185">Reference proteome</keyword>
<dbReference type="Gene3D" id="3.10.580.10">
    <property type="entry name" value="CBS-domain"/>
    <property type="match status" value="1"/>
</dbReference>
<dbReference type="EMBL" id="JBHMDM010000005">
    <property type="protein sequence ID" value="MFB9377584.1"/>
    <property type="molecule type" value="Genomic_DNA"/>
</dbReference>
<dbReference type="InterPro" id="IPR000644">
    <property type="entry name" value="CBS_dom"/>
</dbReference>
<dbReference type="InterPro" id="IPR051676">
    <property type="entry name" value="UPF0053_domain"/>
</dbReference>
<keyword evidence="4" id="KW-0677">Repeat</keyword>
<gene>
    <name evidence="12" type="ORF">ACFFVI_11455</name>
</gene>
<dbReference type="SMART" id="SM00116">
    <property type="entry name" value="CBS"/>
    <property type="match status" value="2"/>
</dbReference>
<dbReference type="Proteomes" id="UP001589748">
    <property type="component" value="Unassembled WGS sequence"/>
</dbReference>
<feature type="transmembrane region" description="Helical" evidence="9">
    <location>
        <begin position="6"/>
        <end position="28"/>
    </location>
</feature>
<feature type="transmembrane region" description="Helical" evidence="9">
    <location>
        <begin position="99"/>
        <end position="123"/>
    </location>
</feature>
<dbReference type="InterPro" id="IPR046342">
    <property type="entry name" value="CBS_dom_sf"/>
</dbReference>
<dbReference type="RefSeq" id="WP_380138873.1">
    <property type="nucleotide sequence ID" value="NZ_JBHLUI010000010.1"/>
</dbReference>
<name>A0ABV5LU02_9ACTN</name>
<feature type="transmembrane region" description="Helical" evidence="9">
    <location>
        <begin position="135"/>
        <end position="154"/>
    </location>
</feature>
<dbReference type="CDD" id="cd04590">
    <property type="entry name" value="CBS_pair_CorC_HlyC_assoc"/>
    <property type="match status" value="1"/>
</dbReference>
<comment type="caution">
    <text evidence="12">The sequence shown here is derived from an EMBL/GenBank/DDBJ whole genome shotgun (WGS) entry which is preliminary data.</text>
</comment>
<feature type="domain" description="CNNM transmembrane" evidence="11">
    <location>
        <begin position="1"/>
        <end position="202"/>
    </location>
</feature>
<evidence type="ECO:0000259" key="10">
    <source>
        <dbReference type="PROSITE" id="PS51371"/>
    </source>
</evidence>
<dbReference type="PANTHER" id="PTHR43099">
    <property type="entry name" value="UPF0053 PROTEIN YRKA"/>
    <property type="match status" value="1"/>
</dbReference>
<evidence type="ECO:0000256" key="9">
    <source>
        <dbReference type="SAM" id="Phobius"/>
    </source>
</evidence>
<proteinExistence type="predicted"/>
<evidence type="ECO:0000256" key="1">
    <source>
        <dbReference type="ARBA" id="ARBA00004651"/>
    </source>
</evidence>
<comment type="subcellular location">
    <subcellularLocation>
        <location evidence="1">Cell membrane</location>
        <topology evidence="1">Multi-pass membrane protein</topology>
    </subcellularLocation>
</comment>
<evidence type="ECO:0000256" key="5">
    <source>
        <dbReference type="ARBA" id="ARBA00022989"/>
    </source>
</evidence>
<dbReference type="InterPro" id="IPR002550">
    <property type="entry name" value="CNNM"/>
</dbReference>
<dbReference type="PROSITE" id="PS51371">
    <property type="entry name" value="CBS"/>
    <property type="match status" value="2"/>
</dbReference>
<reference evidence="12 13" key="1">
    <citation type="submission" date="2024-09" db="EMBL/GenBank/DDBJ databases">
        <authorList>
            <person name="Sun Q."/>
            <person name="Mori K."/>
        </authorList>
    </citation>
    <scope>NUCLEOTIDE SEQUENCE [LARGE SCALE GENOMIC DNA]</scope>
    <source>
        <strain evidence="12 13">TISTR 1856</strain>
    </source>
</reference>
<evidence type="ECO:0000313" key="12">
    <source>
        <dbReference type="EMBL" id="MFB9377584.1"/>
    </source>
</evidence>
<feature type="domain" description="CBS" evidence="10">
    <location>
        <begin position="285"/>
        <end position="341"/>
    </location>
</feature>
<keyword evidence="5 8" id="KW-1133">Transmembrane helix</keyword>
<feature type="transmembrane region" description="Helical" evidence="9">
    <location>
        <begin position="56"/>
        <end position="79"/>
    </location>
</feature>